<organism evidence="2 3">
    <name type="scientific">Cronartium quercuum f. sp. fusiforme G11</name>
    <dbReference type="NCBI Taxonomy" id="708437"/>
    <lineage>
        <taxon>Eukaryota</taxon>
        <taxon>Fungi</taxon>
        <taxon>Dikarya</taxon>
        <taxon>Basidiomycota</taxon>
        <taxon>Pucciniomycotina</taxon>
        <taxon>Pucciniomycetes</taxon>
        <taxon>Pucciniales</taxon>
        <taxon>Coleosporiaceae</taxon>
        <taxon>Cronartium</taxon>
    </lineage>
</organism>
<sequence length="113" mass="12599">MARNIQTWAHGMVDPDQPGMTEDSLPPSMHLKTSDQHQPKHQRVLAVGFDVPDIANGLSGTNKHLITPRSTPECQTKHISGRILKYIQFPGLPNSHSIPETFHSQSIINLQVF</sequence>
<dbReference type="AlphaFoldDB" id="A0A9P6NKH7"/>
<keyword evidence="3" id="KW-1185">Reference proteome</keyword>
<evidence type="ECO:0000313" key="3">
    <source>
        <dbReference type="Proteomes" id="UP000886653"/>
    </source>
</evidence>
<evidence type="ECO:0000313" key="2">
    <source>
        <dbReference type="EMBL" id="KAG0147267.1"/>
    </source>
</evidence>
<gene>
    <name evidence="2" type="ORF">CROQUDRAFT_91709</name>
</gene>
<accession>A0A9P6NKH7</accession>
<dbReference type="Proteomes" id="UP000886653">
    <property type="component" value="Unassembled WGS sequence"/>
</dbReference>
<dbReference type="EMBL" id="MU167250">
    <property type="protein sequence ID" value="KAG0147267.1"/>
    <property type="molecule type" value="Genomic_DNA"/>
</dbReference>
<name>A0A9P6NKH7_9BASI</name>
<proteinExistence type="predicted"/>
<reference evidence="2" key="1">
    <citation type="submission" date="2013-11" db="EMBL/GenBank/DDBJ databases">
        <title>Genome sequence of the fusiform rust pathogen reveals effectors for host alternation and coevolution with pine.</title>
        <authorList>
            <consortium name="DOE Joint Genome Institute"/>
            <person name="Smith K."/>
            <person name="Pendleton A."/>
            <person name="Kubisiak T."/>
            <person name="Anderson C."/>
            <person name="Salamov A."/>
            <person name="Aerts A."/>
            <person name="Riley R."/>
            <person name="Clum A."/>
            <person name="Lindquist E."/>
            <person name="Ence D."/>
            <person name="Campbell M."/>
            <person name="Kronenberg Z."/>
            <person name="Feau N."/>
            <person name="Dhillon B."/>
            <person name="Hamelin R."/>
            <person name="Burleigh J."/>
            <person name="Smith J."/>
            <person name="Yandell M."/>
            <person name="Nelson C."/>
            <person name="Grigoriev I."/>
            <person name="Davis J."/>
        </authorList>
    </citation>
    <scope>NUCLEOTIDE SEQUENCE</scope>
    <source>
        <strain evidence="2">G11</strain>
    </source>
</reference>
<evidence type="ECO:0000256" key="1">
    <source>
        <dbReference type="SAM" id="MobiDB-lite"/>
    </source>
</evidence>
<feature type="region of interest" description="Disordered" evidence="1">
    <location>
        <begin position="1"/>
        <end position="41"/>
    </location>
</feature>
<protein>
    <submittedName>
        <fullName evidence="2">Uncharacterized protein</fullName>
    </submittedName>
</protein>
<comment type="caution">
    <text evidence="2">The sequence shown here is derived from an EMBL/GenBank/DDBJ whole genome shotgun (WGS) entry which is preliminary data.</text>
</comment>